<dbReference type="Proteomes" id="UP001057738">
    <property type="component" value="Chromosome"/>
</dbReference>
<gene>
    <name evidence="1" type="ORF">NRK68_21240</name>
</gene>
<sequence>MIGLYILGAMLLFGAFKVLRGVYYIRKAKRLEAEVAALEGRTVASDGRTAAAKAEQKAQQAAAVVALGFVAEEDLDTDNALPVPPERKAALDAVRAGDWEAGAAYVEACGTDWEERWQRVRALAEVAAEDDAWLLAWRAARPADPSAALVNADTGVLVAWNVRGSARASHTTQEQFRIFHELLAKAQEQAWEAQRLADPADPVPYMVEQSVSLGLGYPHEQYRRLWSQITKRDPKNLSAHTNAMQYWSQKWRGSHERALAFARECAAGAEPGELLSALPLIAYVEQELHESDLEPETFFKEPEVAAAVDAALVDLAAADPDDWRTVRLRHLLAWFLFWQDRDAEAVEQFRHIDGHIGAMPWYYWPKSRYVHARDWAVRVVTPGMEP</sequence>
<protein>
    <recommendedName>
        <fullName evidence="3">DUF4034 domain-containing protein</fullName>
    </recommendedName>
</protein>
<evidence type="ECO:0008006" key="3">
    <source>
        <dbReference type="Google" id="ProtNLM"/>
    </source>
</evidence>
<proteinExistence type="predicted"/>
<evidence type="ECO:0000313" key="2">
    <source>
        <dbReference type="Proteomes" id="UP001057738"/>
    </source>
</evidence>
<name>A0ABY5Q017_9ACTN</name>
<keyword evidence="2" id="KW-1185">Reference proteome</keyword>
<accession>A0ABY5Q017</accession>
<reference evidence="1" key="1">
    <citation type="submission" date="2022-08" db="EMBL/GenBank/DDBJ databases">
        <authorList>
            <person name="Tian L."/>
        </authorList>
    </citation>
    <scope>NUCLEOTIDE SEQUENCE</scope>
    <source>
        <strain evidence="1">CM253</strain>
    </source>
</reference>
<evidence type="ECO:0000313" key="1">
    <source>
        <dbReference type="EMBL" id="UUY49517.1"/>
    </source>
</evidence>
<dbReference type="RefSeq" id="WP_257856434.1">
    <property type="nucleotide sequence ID" value="NZ_CP102514.1"/>
</dbReference>
<dbReference type="GeneID" id="95576028"/>
<organism evidence="1 2">
    <name type="scientific">Streptomyces yangpuensis</name>
    <dbReference type="NCBI Taxonomy" id="1648182"/>
    <lineage>
        <taxon>Bacteria</taxon>
        <taxon>Bacillati</taxon>
        <taxon>Actinomycetota</taxon>
        <taxon>Actinomycetes</taxon>
        <taxon>Kitasatosporales</taxon>
        <taxon>Streptomycetaceae</taxon>
        <taxon>Streptomyces</taxon>
    </lineage>
</organism>
<dbReference type="EMBL" id="CP102514">
    <property type="protein sequence ID" value="UUY49517.1"/>
    <property type="molecule type" value="Genomic_DNA"/>
</dbReference>